<accession>A0A1H8F2F5</accession>
<organism evidence="1 2">
    <name type="scientific">Mucilaginibacter gossypiicola</name>
    <dbReference type="NCBI Taxonomy" id="551995"/>
    <lineage>
        <taxon>Bacteria</taxon>
        <taxon>Pseudomonadati</taxon>
        <taxon>Bacteroidota</taxon>
        <taxon>Sphingobacteriia</taxon>
        <taxon>Sphingobacteriales</taxon>
        <taxon>Sphingobacteriaceae</taxon>
        <taxon>Mucilaginibacter</taxon>
    </lineage>
</organism>
<dbReference type="EMBL" id="FOCL01000002">
    <property type="protein sequence ID" value="SEN25277.1"/>
    <property type="molecule type" value="Genomic_DNA"/>
</dbReference>
<sequence>MILLQRCSGVLIVFLKVVWQARLITKSNVNLTQLHTNHNKIMTENIKRGGKTGLITKGDASTGIQPLPHNQRLHKSCLLAKYRLKDQLQKRINTCIEENFMSVLNEVKFYLAQQPQIVFERDYRHDNRENAHAMHAFISNSFYFYLECDFVFHYKIEFAFHDCAYESKFRDLLSRFQLNKQIKEVALQPSFPIFYKAVLAIQDPKYTYLLKEQ</sequence>
<evidence type="ECO:0000313" key="2">
    <source>
        <dbReference type="Proteomes" id="UP000198942"/>
    </source>
</evidence>
<dbReference type="Proteomes" id="UP000198942">
    <property type="component" value="Unassembled WGS sequence"/>
</dbReference>
<name>A0A1H8F2F5_9SPHI</name>
<proteinExistence type="predicted"/>
<evidence type="ECO:0000313" key="1">
    <source>
        <dbReference type="EMBL" id="SEN25277.1"/>
    </source>
</evidence>
<reference evidence="2" key="1">
    <citation type="submission" date="2016-10" db="EMBL/GenBank/DDBJ databases">
        <authorList>
            <person name="Varghese N."/>
            <person name="Submissions S."/>
        </authorList>
    </citation>
    <scope>NUCLEOTIDE SEQUENCE [LARGE SCALE GENOMIC DNA]</scope>
    <source>
        <strain evidence="2">Gh-48</strain>
    </source>
</reference>
<dbReference type="AlphaFoldDB" id="A0A1H8F2F5"/>
<keyword evidence="2" id="KW-1185">Reference proteome</keyword>
<protein>
    <submittedName>
        <fullName evidence="1">Uncharacterized protein</fullName>
    </submittedName>
</protein>
<gene>
    <name evidence="1" type="ORF">SAMN05192574_102915</name>
</gene>